<name>A0A7X5R307_9MICO</name>
<keyword evidence="3" id="KW-1185">Reference proteome</keyword>
<dbReference type="Gene3D" id="3.90.190.10">
    <property type="entry name" value="Protein tyrosine phosphatase superfamily"/>
    <property type="match status" value="1"/>
</dbReference>
<protein>
    <submittedName>
        <fullName evidence="2">Protein-tyrosine phosphatase</fullName>
        <ecNumber evidence="2">3.1.3.48</ecNumber>
    </submittedName>
</protein>
<organism evidence="2 3">
    <name type="scientific">Lysinibacter cavernae</name>
    <dbReference type="NCBI Taxonomy" id="1640652"/>
    <lineage>
        <taxon>Bacteria</taxon>
        <taxon>Bacillati</taxon>
        <taxon>Actinomycetota</taxon>
        <taxon>Actinomycetes</taxon>
        <taxon>Micrococcales</taxon>
        <taxon>Microbacteriaceae</taxon>
        <taxon>Lysinibacter</taxon>
    </lineage>
</organism>
<dbReference type="AlphaFoldDB" id="A0A7X5R307"/>
<dbReference type="RefSeq" id="WP_208402671.1">
    <property type="nucleotide sequence ID" value="NZ_JAAMOX010000002.1"/>
</dbReference>
<dbReference type="EMBL" id="JAAMOX010000002">
    <property type="protein sequence ID" value="NIH54676.1"/>
    <property type="molecule type" value="Genomic_DNA"/>
</dbReference>
<dbReference type="Proteomes" id="UP000541033">
    <property type="component" value="Unassembled WGS sequence"/>
</dbReference>
<dbReference type="EC" id="3.1.3.48" evidence="2"/>
<comment type="caution">
    <text evidence="2">The sequence shown here is derived from an EMBL/GenBank/DDBJ whole genome shotgun (WGS) entry which is preliminary data.</text>
</comment>
<comment type="similarity">
    <text evidence="1">Belongs to the protein-tyrosine phosphatase family.</text>
</comment>
<dbReference type="GO" id="GO:0004725">
    <property type="term" value="F:protein tyrosine phosphatase activity"/>
    <property type="evidence" value="ECO:0007669"/>
    <property type="project" value="UniProtKB-EC"/>
</dbReference>
<accession>A0A7X5R307</accession>
<keyword evidence="2" id="KW-0378">Hydrolase</keyword>
<dbReference type="InterPro" id="IPR026893">
    <property type="entry name" value="Tyr/Ser_Pase_IphP-type"/>
</dbReference>
<sequence length="264" mass="28725">MNIQHNRHILIPSAPNLRDLGGLPTTDGPVKQGVIYRSATLSSLSDADMAQFSDLGVQTVYDLRTADEVAASPDHLPEGVNSVELDVLADSSLSVAANLGDLKNDPQALASALSGGQAERLFEETYRDLVRLPSALNSYRCFYLGLLDESREGAALFHCTTGKDRTGWAAASLLGLLGVDKEDIYADYLQTNTDLLPALEPLLQQVEARGVDREVLMPVLGVRESYLDAAFTQLREQFGTLEAYATEGLGLSQDDLGRLRLRFR</sequence>
<gene>
    <name evidence="2" type="ORF">FHX76_002572</name>
</gene>
<evidence type="ECO:0000313" key="2">
    <source>
        <dbReference type="EMBL" id="NIH54676.1"/>
    </source>
</evidence>
<evidence type="ECO:0000256" key="1">
    <source>
        <dbReference type="ARBA" id="ARBA00009580"/>
    </source>
</evidence>
<dbReference type="InterPro" id="IPR016130">
    <property type="entry name" value="Tyr_Pase_AS"/>
</dbReference>
<dbReference type="PANTHER" id="PTHR31126">
    <property type="entry name" value="TYROSINE-PROTEIN PHOSPHATASE"/>
    <property type="match status" value="1"/>
</dbReference>
<dbReference type="PANTHER" id="PTHR31126:SF1">
    <property type="entry name" value="TYROSINE SPECIFIC PROTEIN PHOSPHATASES DOMAIN-CONTAINING PROTEIN"/>
    <property type="match status" value="1"/>
</dbReference>
<reference evidence="2 3" key="1">
    <citation type="submission" date="2020-02" db="EMBL/GenBank/DDBJ databases">
        <title>Sequencing the genomes of 1000 actinobacteria strains.</title>
        <authorList>
            <person name="Klenk H.-P."/>
        </authorList>
    </citation>
    <scope>NUCLEOTIDE SEQUENCE [LARGE SCALE GENOMIC DNA]</scope>
    <source>
        <strain evidence="2 3">DSM 27960</strain>
    </source>
</reference>
<dbReference type="PROSITE" id="PS00383">
    <property type="entry name" value="TYR_PHOSPHATASE_1"/>
    <property type="match status" value="1"/>
</dbReference>
<evidence type="ECO:0000313" key="3">
    <source>
        <dbReference type="Proteomes" id="UP000541033"/>
    </source>
</evidence>
<proteinExistence type="inferred from homology"/>
<dbReference type="SUPFAM" id="SSF52799">
    <property type="entry name" value="(Phosphotyrosine protein) phosphatases II"/>
    <property type="match status" value="1"/>
</dbReference>
<dbReference type="InterPro" id="IPR029021">
    <property type="entry name" value="Prot-tyrosine_phosphatase-like"/>
</dbReference>
<dbReference type="Pfam" id="PF13350">
    <property type="entry name" value="Y_phosphatase3"/>
    <property type="match status" value="1"/>
</dbReference>